<dbReference type="Pfam" id="PF14613">
    <property type="entry name" value="HAM1_C"/>
    <property type="match status" value="1"/>
</dbReference>
<dbReference type="InterPro" id="IPR027842">
    <property type="entry name" value="HAM1-like_C"/>
</dbReference>
<feature type="domain" description="HAM1-like N-terminal" evidence="3">
    <location>
        <begin position="15"/>
        <end position="683"/>
    </location>
</feature>
<evidence type="ECO:0000313" key="5">
    <source>
        <dbReference type="Proteomes" id="UP000054217"/>
    </source>
</evidence>
<evidence type="ECO:0000259" key="2">
    <source>
        <dbReference type="Pfam" id="PF14613"/>
    </source>
</evidence>
<feature type="region of interest" description="Disordered" evidence="1">
    <location>
        <begin position="1"/>
        <end position="28"/>
    </location>
</feature>
<dbReference type="InterPro" id="IPR017943">
    <property type="entry name" value="Bactericidal_perm-incr_a/b_dom"/>
</dbReference>
<dbReference type="PANTHER" id="PTHR31138">
    <property type="entry name" value="CHROMOSOME 19, WHOLE GENOME SHOTGUN SEQUENCE"/>
    <property type="match status" value="1"/>
</dbReference>
<dbReference type="STRING" id="870435.A0A0C3IQ20"/>
<evidence type="ECO:0000259" key="3">
    <source>
        <dbReference type="Pfam" id="PF19343"/>
    </source>
</evidence>
<dbReference type="EMBL" id="KN832009">
    <property type="protein sequence ID" value="KIN99047.1"/>
    <property type="molecule type" value="Genomic_DNA"/>
</dbReference>
<reference evidence="4 5" key="1">
    <citation type="submission" date="2014-04" db="EMBL/GenBank/DDBJ databases">
        <authorList>
            <consortium name="DOE Joint Genome Institute"/>
            <person name="Kuo A."/>
            <person name="Kohler A."/>
            <person name="Costa M.D."/>
            <person name="Nagy L.G."/>
            <person name="Floudas D."/>
            <person name="Copeland A."/>
            <person name="Barry K.W."/>
            <person name="Cichocki N."/>
            <person name="Veneault-Fourrey C."/>
            <person name="LaButti K."/>
            <person name="Lindquist E.A."/>
            <person name="Lipzen A."/>
            <person name="Lundell T."/>
            <person name="Morin E."/>
            <person name="Murat C."/>
            <person name="Sun H."/>
            <person name="Tunlid A."/>
            <person name="Henrissat B."/>
            <person name="Grigoriev I.V."/>
            <person name="Hibbett D.S."/>
            <person name="Martin F."/>
            <person name="Nordberg H.P."/>
            <person name="Cantor M.N."/>
            <person name="Hua S.X."/>
        </authorList>
    </citation>
    <scope>NUCLEOTIDE SEQUENCE [LARGE SCALE GENOMIC DNA]</scope>
    <source>
        <strain evidence="4 5">Marx 270</strain>
    </source>
</reference>
<feature type="region of interest" description="Disordered" evidence="1">
    <location>
        <begin position="227"/>
        <end position="251"/>
    </location>
</feature>
<dbReference type="AlphaFoldDB" id="A0A0C3IQ20"/>
<feature type="domain" description="HAM1-like C-terminal" evidence="2">
    <location>
        <begin position="695"/>
        <end position="830"/>
    </location>
</feature>
<keyword evidence="5" id="KW-1185">Reference proteome</keyword>
<name>A0A0C3IQ20_PISTI</name>
<feature type="region of interest" description="Disordered" evidence="1">
    <location>
        <begin position="288"/>
        <end position="314"/>
    </location>
</feature>
<reference evidence="5" key="2">
    <citation type="submission" date="2015-01" db="EMBL/GenBank/DDBJ databases">
        <title>Evolutionary Origins and Diversification of the Mycorrhizal Mutualists.</title>
        <authorList>
            <consortium name="DOE Joint Genome Institute"/>
            <consortium name="Mycorrhizal Genomics Consortium"/>
            <person name="Kohler A."/>
            <person name="Kuo A."/>
            <person name="Nagy L.G."/>
            <person name="Floudas D."/>
            <person name="Copeland A."/>
            <person name="Barry K.W."/>
            <person name="Cichocki N."/>
            <person name="Veneault-Fourrey C."/>
            <person name="LaButti K."/>
            <person name="Lindquist E.A."/>
            <person name="Lipzen A."/>
            <person name="Lundell T."/>
            <person name="Morin E."/>
            <person name="Murat C."/>
            <person name="Riley R."/>
            <person name="Ohm R."/>
            <person name="Sun H."/>
            <person name="Tunlid A."/>
            <person name="Henrissat B."/>
            <person name="Grigoriev I.V."/>
            <person name="Hibbett D.S."/>
            <person name="Martin F."/>
        </authorList>
    </citation>
    <scope>NUCLEOTIDE SEQUENCE [LARGE SCALE GENOMIC DNA]</scope>
    <source>
        <strain evidence="5">Marx 270</strain>
    </source>
</reference>
<dbReference type="OrthoDB" id="19394at2759"/>
<organism evidence="4 5">
    <name type="scientific">Pisolithus tinctorius Marx 270</name>
    <dbReference type="NCBI Taxonomy" id="870435"/>
    <lineage>
        <taxon>Eukaryota</taxon>
        <taxon>Fungi</taxon>
        <taxon>Dikarya</taxon>
        <taxon>Basidiomycota</taxon>
        <taxon>Agaricomycotina</taxon>
        <taxon>Agaricomycetes</taxon>
        <taxon>Agaricomycetidae</taxon>
        <taxon>Boletales</taxon>
        <taxon>Sclerodermatineae</taxon>
        <taxon>Pisolithaceae</taxon>
        <taxon>Pisolithus</taxon>
    </lineage>
</organism>
<dbReference type="Gene3D" id="3.15.10.10">
    <property type="entry name" value="Bactericidal permeability-increasing protein, domain 1"/>
    <property type="match status" value="1"/>
</dbReference>
<dbReference type="SUPFAM" id="SSF55394">
    <property type="entry name" value="Bactericidal permeability-increasing protein, BPI"/>
    <property type="match status" value="1"/>
</dbReference>
<evidence type="ECO:0000313" key="4">
    <source>
        <dbReference type="EMBL" id="KIN99047.1"/>
    </source>
</evidence>
<gene>
    <name evidence="4" type="ORF">M404DRAFT_156251</name>
</gene>
<dbReference type="Pfam" id="PF19343">
    <property type="entry name" value="HAM1_N"/>
    <property type="match status" value="1"/>
</dbReference>
<proteinExistence type="predicted"/>
<feature type="compositionally biased region" description="Basic and acidic residues" evidence="1">
    <location>
        <begin position="233"/>
        <end position="251"/>
    </location>
</feature>
<evidence type="ECO:0000256" key="1">
    <source>
        <dbReference type="SAM" id="MobiDB-lite"/>
    </source>
</evidence>
<dbReference type="Proteomes" id="UP000054217">
    <property type="component" value="Unassembled WGS sequence"/>
</dbReference>
<protein>
    <submittedName>
        <fullName evidence="4">Uncharacterized protein</fullName>
    </submittedName>
</protein>
<sequence>MSLPPAPKDISEHPEAGAVTSPVDRRAKEADVDRKLRFYGVIQAFRQGRMPDNRQIDETLKYVNEHSPVDVDQLSPDGKKLIQDSRDIIETARLIVKQKNADELFQKFVWHTRDVSIEAAKTDPSEASQVNQEKLTEDRKQAVRHLRTILTLILTNSEVRKLLSDFSVIGRDLLAKGAAKAVEALRPTQEELARVNEPAPPDQFVSRGGQKVGPGEVPVLGAKIPGTGVTVEQHPHADEPKVVTGEGEEKPGSQAVREGMEQAQRQYGNAVGQAGEVKEQTYQNAQQKARKVGEEGNVGGTRAETSQEAEKKKQGFMERVKGVRENVAERIPQQHKDKAQEQYERGRKFLAEEYFPEERRDQFIYRGKKVIIECQKHEDYQDAFRWLLSVAEEYANRGLAVAGRGKESGEAIISDPTLRHSMSELRELMERFANGKSMNIIFDATDALIDDARRDEEFRNWFKRLNNYIHRILLEAGYVLDEGCNSEGNEIRESGRKFWDGKYRTHFDNLFNAVGKWFSAMADDPLNKRFGEDWARLTKDLLFDSEGSLKFKPELWSDIRKVIVPALVDKVGYIPIPRVEYTDDTVDLVVENLTLQGRNLFPNIVTLDAHNFLKFSPYNTISDEHHHEFVFKFAQMQADMRDVAIYYRKKTGFPKVADSGIADVLIGGNGLTATVHLVSADKDKSSVFKVKSVQVKVDTLKFSIRDSKHDLLYKTLMPLATGLVKRQIQKAIANGIHTGLEYLDGQLVAVRDRMKEAKTSSDTSRTQALQELFRRRKEESIRTTESKSQFKVVHTKRESIIGVETPAGWINRVDEREEKAMTGEGWKSEA</sequence>
<accession>A0A0C3IQ20</accession>
<dbReference type="InterPro" id="IPR045967">
    <property type="entry name" value="HAM1-like_N"/>
</dbReference>
<dbReference type="InParanoid" id="A0A0C3IQ20"/>
<dbReference type="GO" id="GO:0008289">
    <property type="term" value="F:lipid binding"/>
    <property type="evidence" value="ECO:0007669"/>
    <property type="project" value="InterPro"/>
</dbReference>
<dbReference type="HOGENOM" id="CLU_007183_0_0_1"/>
<dbReference type="PANTHER" id="PTHR31138:SF1">
    <property type="entry name" value="PDZ DOMAIN-CONTAINING PROTEIN"/>
    <property type="match status" value="1"/>
</dbReference>